<comment type="caution">
    <text evidence="5">The sequence shown here is derived from an EMBL/GenBank/DDBJ whole genome shotgun (WGS) entry which is preliminary data.</text>
</comment>
<evidence type="ECO:0000256" key="1">
    <source>
        <dbReference type="ARBA" id="ARBA00023015"/>
    </source>
</evidence>
<accession>A0ABP9PEW9</accession>
<feature type="domain" description="HTH gntR-type" evidence="4">
    <location>
        <begin position="16"/>
        <end position="73"/>
    </location>
</feature>
<sequence length="238" mass="26762">MDRLADVRAIDGRGEADRVVTDLARRIRQGDLVPGQVVRLRELAERRGIRTRALVMACTSLEREGLLTLRGDVAVVAPLDLGEVRSAYELLRRLEPDLITRASALARPEQLERLRAMIPGDGDDRQTSSAVVINFLTELCRPAASGWDLRIYDEIRRDLQRYLRLGFQVIEGGSAPGRSRRAEDSDRNALCHDLLDRYLAQDVAGLRAVITEFRRRGQQVAELSFEAGHPSRRTLRLG</sequence>
<keyword evidence="3" id="KW-0804">Transcription</keyword>
<evidence type="ECO:0000256" key="2">
    <source>
        <dbReference type="ARBA" id="ARBA00023125"/>
    </source>
</evidence>
<dbReference type="Pfam" id="PF00392">
    <property type="entry name" value="GntR"/>
    <property type="match status" value="1"/>
</dbReference>
<dbReference type="InterPro" id="IPR000524">
    <property type="entry name" value="Tscrpt_reg_HTH_GntR"/>
</dbReference>
<keyword evidence="1" id="KW-0805">Transcription regulation</keyword>
<evidence type="ECO:0000313" key="5">
    <source>
        <dbReference type="EMBL" id="GAA5145053.1"/>
    </source>
</evidence>
<reference evidence="6" key="1">
    <citation type="journal article" date="2019" name="Int. J. Syst. Evol. Microbiol.">
        <title>The Global Catalogue of Microorganisms (GCM) 10K type strain sequencing project: providing services to taxonomists for standard genome sequencing and annotation.</title>
        <authorList>
            <consortium name="The Broad Institute Genomics Platform"/>
            <consortium name="The Broad Institute Genome Sequencing Center for Infectious Disease"/>
            <person name="Wu L."/>
            <person name="Ma J."/>
        </authorList>
    </citation>
    <scope>NUCLEOTIDE SEQUENCE [LARGE SCALE GENOMIC DNA]</scope>
    <source>
        <strain evidence="6">JCM 18303</strain>
    </source>
</reference>
<dbReference type="PANTHER" id="PTHR43537:SF5">
    <property type="entry name" value="UXU OPERON TRANSCRIPTIONAL REGULATOR"/>
    <property type="match status" value="1"/>
</dbReference>
<dbReference type="InterPro" id="IPR036390">
    <property type="entry name" value="WH_DNA-bd_sf"/>
</dbReference>
<keyword evidence="6" id="KW-1185">Reference proteome</keyword>
<dbReference type="Gene3D" id="1.20.120.530">
    <property type="entry name" value="GntR ligand-binding domain-like"/>
    <property type="match status" value="1"/>
</dbReference>
<evidence type="ECO:0000256" key="3">
    <source>
        <dbReference type="ARBA" id="ARBA00023163"/>
    </source>
</evidence>
<dbReference type="RefSeq" id="WP_185058521.1">
    <property type="nucleotide sequence ID" value="NZ_BAABJP010000001.1"/>
</dbReference>
<evidence type="ECO:0000313" key="6">
    <source>
        <dbReference type="Proteomes" id="UP001428817"/>
    </source>
</evidence>
<name>A0ABP9PEW9_9PSEU</name>
<dbReference type="PANTHER" id="PTHR43537">
    <property type="entry name" value="TRANSCRIPTIONAL REGULATOR, GNTR FAMILY"/>
    <property type="match status" value="1"/>
</dbReference>
<keyword evidence="2" id="KW-0238">DNA-binding</keyword>
<gene>
    <name evidence="5" type="ORF">GCM10023321_02320</name>
</gene>
<dbReference type="InterPro" id="IPR036388">
    <property type="entry name" value="WH-like_DNA-bd_sf"/>
</dbReference>
<evidence type="ECO:0000259" key="4">
    <source>
        <dbReference type="Pfam" id="PF00392"/>
    </source>
</evidence>
<dbReference type="SUPFAM" id="SSF46785">
    <property type="entry name" value="Winged helix' DNA-binding domain"/>
    <property type="match status" value="1"/>
</dbReference>
<organism evidence="5 6">
    <name type="scientific">Pseudonocardia eucalypti</name>
    <dbReference type="NCBI Taxonomy" id="648755"/>
    <lineage>
        <taxon>Bacteria</taxon>
        <taxon>Bacillati</taxon>
        <taxon>Actinomycetota</taxon>
        <taxon>Actinomycetes</taxon>
        <taxon>Pseudonocardiales</taxon>
        <taxon>Pseudonocardiaceae</taxon>
        <taxon>Pseudonocardia</taxon>
    </lineage>
</organism>
<protein>
    <recommendedName>
        <fullName evidence="4">HTH gntR-type domain-containing protein</fullName>
    </recommendedName>
</protein>
<dbReference type="Proteomes" id="UP001428817">
    <property type="component" value="Unassembled WGS sequence"/>
</dbReference>
<dbReference type="InterPro" id="IPR008920">
    <property type="entry name" value="TF_FadR/GntR_C"/>
</dbReference>
<dbReference type="EMBL" id="BAABJP010000001">
    <property type="protein sequence ID" value="GAA5145053.1"/>
    <property type="molecule type" value="Genomic_DNA"/>
</dbReference>
<dbReference type="Gene3D" id="1.10.10.10">
    <property type="entry name" value="Winged helix-like DNA-binding domain superfamily/Winged helix DNA-binding domain"/>
    <property type="match status" value="1"/>
</dbReference>
<proteinExistence type="predicted"/>